<keyword evidence="10 17" id="KW-1133">Transmembrane helix</keyword>
<dbReference type="AlphaFoldDB" id="A0AAQ3KRS8"/>
<evidence type="ECO:0000256" key="4">
    <source>
        <dbReference type="ARBA" id="ARBA00022553"/>
    </source>
</evidence>
<dbReference type="PANTHER" id="PTHR47984">
    <property type="entry name" value="OS01G0323000 PROTEIN"/>
    <property type="match status" value="1"/>
</dbReference>
<evidence type="ECO:0000256" key="8">
    <source>
        <dbReference type="ARBA" id="ARBA00022777"/>
    </source>
</evidence>
<keyword evidence="3 15" id="KW-0723">Serine/threonine-protein kinase</keyword>
<evidence type="ECO:0000256" key="6">
    <source>
        <dbReference type="ARBA" id="ARBA00022692"/>
    </source>
</evidence>
<dbReference type="FunFam" id="3.30.200.20:FF:000173">
    <property type="entry name" value="Probable serine/threonine-protein kinase At1g01540"/>
    <property type="match status" value="1"/>
</dbReference>
<keyword evidence="20" id="KW-1185">Reference proteome</keyword>
<dbReference type="InterPro" id="IPR008271">
    <property type="entry name" value="Ser/Thr_kinase_AS"/>
</dbReference>
<dbReference type="GO" id="GO:0004674">
    <property type="term" value="F:protein serine/threonine kinase activity"/>
    <property type="evidence" value="ECO:0007669"/>
    <property type="project" value="UniProtKB-KW"/>
</dbReference>
<dbReference type="Proteomes" id="UP001327560">
    <property type="component" value="Chromosome 6"/>
</dbReference>
<dbReference type="Gene3D" id="1.10.510.10">
    <property type="entry name" value="Transferase(Phosphotransferase) domain 1"/>
    <property type="match status" value="1"/>
</dbReference>
<evidence type="ECO:0000256" key="1">
    <source>
        <dbReference type="ARBA" id="ARBA00004167"/>
    </source>
</evidence>
<dbReference type="PROSITE" id="PS00108">
    <property type="entry name" value="PROTEIN_KINASE_ST"/>
    <property type="match status" value="1"/>
</dbReference>
<evidence type="ECO:0000256" key="15">
    <source>
        <dbReference type="RuleBase" id="RU000304"/>
    </source>
</evidence>
<comment type="similarity">
    <text evidence="15">Belongs to the protein kinase superfamily.</text>
</comment>
<dbReference type="Pfam" id="PF00069">
    <property type="entry name" value="Pkinase"/>
    <property type="match status" value="1"/>
</dbReference>
<feature type="region of interest" description="Disordered" evidence="16">
    <location>
        <begin position="442"/>
        <end position="481"/>
    </location>
</feature>
<proteinExistence type="inferred from homology"/>
<dbReference type="SUPFAM" id="SSF56112">
    <property type="entry name" value="Protein kinase-like (PK-like)"/>
    <property type="match status" value="1"/>
</dbReference>
<evidence type="ECO:0000259" key="18">
    <source>
        <dbReference type="PROSITE" id="PS50011"/>
    </source>
</evidence>
<evidence type="ECO:0000256" key="2">
    <source>
        <dbReference type="ARBA" id="ARBA00012513"/>
    </source>
</evidence>
<keyword evidence="6 17" id="KW-0812">Transmembrane</keyword>
<comment type="subcellular location">
    <subcellularLocation>
        <location evidence="1">Membrane</location>
        <topology evidence="1">Single-pass membrane protein</topology>
    </subcellularLocation>
</comment>
<keyword evidence="7 14" id="KW-0547">Nucleotide-binding</keyword>
<feature type="region of interest" description="Disordered" evidence="16">
    <location>
        <begin position="109"/>
        <end position="138"/>
    </location>
</feature>
<dbReference type="InterPro" id="IPR052232">
    <property type="entry name" value="RLK_Ser/Thr-Kinase"/>
</dbReference>
<evidence type="ECO:0000256" key="12">
    <source>
        <dbReference type="ARBA" id="ARBA00047899"/>
    </source>
</evidence>
<sequence>MSGYDLSKKTVIFGLHLWAVVGICIGVAFVLFLFLISLWIAYKRSSTSSSRKHIIPKISKEIQEVQAGSVLSLSAGAEPSPLTTKQEEEEAPIILQRIHVETGKEHRITYPERGSSGGGGGLSSHGSGESRSVDQAPASVPEVSHLGWGHWYTLRELELATGSFSDENVIGEGGYGIVYHGVLEDGTQIAVKNLLNNRGQAEKEFKVEVEAIGRVRHKNLVRLLGYCAEGEHRMLVYEYVDNGNLEQWLHGDVGTSSPLTWDIRMNVIIGTAKGLLYLHEGLEPKVVHRDIKSSNILLDKQWNAKVSDFGLAKLLGSGRTYVTTRVMGTFGYVAPEYASTGMLNESSDVYSFGILIMEVISGRSPVDYSRLPGEVNLVDWLKVMVSNRNSEGVLDPKIPEKPSSRALKRTLLVALRCVDPDSRKRPKMGHVIHMLEVDDFPYRDERRAGKDPRQAHDSPQDTGKPLEQSVVIESAENSGKI</sequence>
<dbReference type="Gene3D" id="3.30.200.20">
    <property type="entry name" value="Phosphorylase Kinase, domain 1"/>
    <property type="match status" value="1"/>
</dbReference>
<dbReference type="PROSITE" id="PS50011">
    <property type="entry name" value="PROTEIN_KINASE_DOM"/>
    <property type="match status" value="1"/>
</dbReference>
<keyword evidence="4" id="KW-0597">Phosphoprotein</keyword>
<keyword evidence="11 17" id="KW-0472">Membrane</keyword>
<dbReference type="EC" id="2.7.11.1" evidence="2"/>
<dbReference type="FunFam" id="1.10.510.10:FF:000035">
    <property type="entry name" value="Putative receptor-like serine/threonine-protein kinase"/>
    <property type="match status" value="1"/>
</dbReference>
<dbReference type="InterPro" id="IPR011009">
    <property type="entry name" value="Kinase-like_dom_sf"/>
</dbReference>
<evidence type="ECO:0000313" key="20">
    <source>
        <dbReference type="Proteomes" id="UP001327560"/>
    </source>
</evidence>
<evidence type="ECO:0000256" key="7">
    <source>
        <dbReference type="ARBA" id="ARBA00022741"/>
    </source>
</evidence>
<evidence type="ECO:0000256" key="17">
    <source>
        <dbReference type="SAM" id="Phobius"/>
    </source>
</evidence>
<dbReference type="PROSITE" id="PS00107">
    <property type="entry name" value="PROTEIN_KINASE_ATP"/>
    <property type="match status" value="1"/>
</dbReference>
<evidence type="ECO:0000256" key="10">
    <source>
        <dbReference type="ARBA" id="ARBA00022989"/>
    </source>
</evidence>
<evidence type="ECO:0000256" key="3">
    <source>
        <dbReference type="ARBA" id="ARBA00022527"/>
    </source>
</evidence>
<keyword evidence="5" id="KW-0808">Transferase</keyword>
<evidence type="ECO:0000256" key="14">
    <source>
        <dbReference type="PROSITE-ProRule" id="PRU10141"/>
    </source>
</evidence>
<feature type="compositionally biased region" description="Basic and acidic residues" evidence="16">
    <location>
        <begin position="442"/>
        <end position="459"/>
    </location>
</feature>
<gene>
    <name evidence="19" type="ORF">Cni_G20712</name>
</gene>
<evidence type="ECO:0000256" key="9">
    <source>
        <dbReference type="ARBA" id="ARBA00022840"/>
    </source>
</evidence>
<feature type="transmembrane region" description="Helical" evidence="17">
    <location>
        <begin position="15"/>
        <end position="42"/>
    </location>
</feature>
<keyword evidence="9 14" id="KW-0067">ATP-binding</keyword>
<organism evidence="19 20">
    <name type="scientific">Canna indica</name>
    <name type="common">Indian-shot</name>
    <dbReference type="NCBI Taxonomy" id="4628"/>
    <lineage>
        <taxon>Eukaryota</taxon>
        <taxon>Viridiplantae</taxon>
        <taxon>Streptophyta</taxon>
        <taxon>Embryophyta</taxon>
        <taxon>Tracheophyta</taxon>
        <taxon>Spermatophyta</taxon>
        <taxon>Magnoliopsida</taxon>
        <taxon>Liliopsida</taxon>
        <taxon>Zingiberales</taxon>
        <taxon>Cannaceae</taxon>
        <taxon>Canna</taxon>
    </lineage>
</organism>
<feature type="binding site" evidence="14">
    <location>
        <position position="192"/>
    </location>
    <ligand>
        <name>ATP</name>
        <dbReference type="ChEBI" id="CHEBI:30616"/>
    </ligand>
</feature>
<protein>
    <recommendedName>
        <fullName evidence="2">non-specific serine/threonine protein kinase</fullName>
        <ecNumber evidence="2">2.7.11.1</ecNumber>
    </recommendedName>
</protein>
<feature type="domain" description="Protein kinase" evidence="18">
    <location>
        <begin position="164"/>
        <end position="443"/>
    </location>
</feature>
<dbReference type="PANTHER" id="PTHR47984:SF10">
    <property type="entry name" value="PROTEIN KINASE SUPERFAMILY PROTEIN"/>
    <property type="match status" value="1"/>
</dbReference>
<accession>A0AAQ3KRS8</accession>
<evidence type="ECO:0000256" key="16">
    <source>
        <dbReference type="SAM" id="MobiDB-lite"/>
    </source>
</evidence>
<reference evidence="19 20" key="1">
    <citation type="submission" date="2023-10" db="EMBL/GenBank/DDBJ databases">
        <title>Chromosome-scale genome assembly provides insights into flower coloration mechanisms of Canna indica.</title>
        <authorList>
            <person name="Li C."/>
        </authorList>
    </citation>
    <scope>NUCLEOTIDE SEQUENCE [LARGE SCALE GENOMIC DNA]</scope>
    <source>
        <tissue evidence="19">Flower</tissue>
    </source>
</reference>
<evidence type="ECO:0000256" key="13">
    <source>
        <dbReference type="ARBA" id="ARBA00048679"/>
    </source>
</evidence>
<keyword evidence="8 19" id="KW-0418">Kinase</keyword>
<evidence type="ECO:0000256" key="11">
    <source>
        <dbReference type="ARBA" id="ARBA00023136"/>
    </source>
</evidence>
<dbReference type="GO" id="GO:0016020">
    <property type="term" value="C:membrane"/>
    <property type="evidence" value="ECO:0007669"/>
    <property type="project" value="UniProtKB-SubCell"/>
</dbReference>
<dbReference type="EMBL" id="CP136895">
    <property type="protein sequence ID" value="WOL11948.1"/>
    <property type="molecule type" value="Genomic_DNA"/>
</dbReference>
<dbReference type="SMART" id="SM00220">
    <property type="entry name" value="S_TKc"/>
    <property type="match status" value="1"/>
</dbReference>
<name>A0AAQ3KRS8_9LILI</name>
<evidence type="ECO:0000256" key="5">
    <source>
        <dbReference type="ARBA" id="ARBA00022679"/>
    </source>
</evidence>
<dbReference type="CDD" id="cd14066">
    <property type="entry name" value="STKc_IRAK"/>
    <property type="match status" value="1"/>
</dbReference>
<comment type="catalytic activity">
    <reaction evidence="13">
        <text>L-seryl-[protein] + ATP = O-phospho-L-seryl-[protein] + ADP + H(+)</text>
        <dbReference type="Rhea" id="RHEA:17989"/>
        <dbReference type="Rhea" id="RHEA-COMP:9863"/>
        <dbReference type="Rhea" id="RHEA-COMP:11604"/>
        <dbReference type="ChEBI" id="CHEBI:15378"/>
        <dbReference type="ChEBI" id="CHEBI:29999"/>
        <dbReference type="ChEBI" id="CHEBI:30616"/>
        <dbReference type="ChEBI" id="CHEBI:83421"/>
        <dbReference type="ChEBI" id="CHEBI:456216"/>
        <dbReference type="EC" id="2.7.11.1"/>
    </reaction>
</comment>
<dbReference type="InterPro" id="IPR000719">
    <property type="entry name" value="Prot_kinase_dom"/>
</dbReference>
<dbReference type="InterPro" id="IPR017441">
    <property type="entry name" value="Protein_kinase_ATP_BS"/>
</dbReference>
<dbReference type="GO" id="GO:0005524">
    <property type="term" value="F:ATP binding"/>
    <property type="evidence" value="ECO:0007669"/>
    <property type="project" value="UniProtKB-UniRule"/>
</dbReference>
<comment type="catalytic activity">
    <reaction evidence="12">
        <text>L-threonyl-[protein] + ATP = O-phospho-L-threonyl-[protein] + ADP + H(+)</text>
        <dbReference type="Rhea" id="RHEA:46608"/>
        <dbReference type="Rhea" id="RHEA-COMP:11060"/>
        <dbReference type="Rhea" id="RHEA-COMP:11605"/>
        <dbReference type="ChEBI" id="CHEBI:15378"/>
        <dbReference type="ChEBI" id="CHEBI:30013"/>
        <dbReference type="ChEBI" id="CHEBI:30616"/>
        <dbReference type="ChEBI" id="CHEBI:61977"/>
        <dbReference type="ChEBI" id="CHEBI:456216"/>
        <dbReference type="EC" id="2.7.11.1"/>
    </reaction>
</comment>
<evidence type="ECO:0000313" key="19">
    <source>
        <dbReference type="EMBL" id="WOL11948.1"/>
    </source>
</evidence>